<evidence type="ECO:0000313" key="1">
    <source>
        <dbReference type="Proteomes" id="UP000095283"/>
    </source>
</evidence>
<organism evidence="1 2">
    <name type="scientific">Heterorhabditis bacteriophora</name>
    <name type="common">Entomopathogenic nematode worm</name>
    <dbReference type="NCBI Taxonomy" id="37862"/>
    <lineage>
        <taxon>Eukaryota</taxon>
        <taxon>Metazoa</taxon>
        <taxon>Ecdysozoa</taxon>
        <taxon>Nematoda</taxon>
        <taxon>Chromadorea</taxon>
        <taxon>Rhabditida</taxon>
        <taxon>Rhabditina</taxon>
        <taxon>Rhabditomorpha</taxon>
        <taxon>Strongyloidea</taxon>
        <taxon>Heterorhabditidae</taxon>
        <taxon>Heterorhabditis</taxon>
    </lineage>
</organism>
<dbReference type="Proteomes" id="UP000095283">
    <property type="component" value="Unplaced"/>
</dbReference>
<accession>A0A1I7XUE5</accession>
<sequence>MKEEITIKLAECKERGPTTADSVKTSSYMKEITTITEGKSIPVALAQGINRKSKPFAIAAKTSDDSSCTRYLKCRKDIWEMKIQCNVLIGLPTSGAYYNWGISYNHIPEPLDEKDRDCKNKYSKQIKSLQDKRTMAEQHLEECVRLVNITKEPIVKRSVCHKLVKTQNLSISKLKKERCLKDITKKKKQCLNLRKCCLQADICERSAMYGMLSDDYLFALTETTTAINNCYHRHYI</sequence>
<reference evidence="2" key="1">
    <citation type="submission" date="2016-11" db="UniProtKB">
        <authorList>
            <consortium name="WormBaseParasite"/>
        </authorList>
    </citation>
    <scope>IDENTIFICATION</scope>
</reference>
<name>A0A1I7XUE5_HETBA</name>
<evidence type="ECO:0000313" key="2">
    <source>
        <dbReference type="WBParaSite" id="Hba_21108"/>
    </source>
</evidence>
<dbReference type="AlphaFoldDB" id="A0A1I7XUE5"/>
<proteinExistence type="predicted"/>
<protein>
    <submittedName>
        <fullName evidence="2">ShKT domain-containing protein</fullName>
    </submittedName>
</protein>
<keyword evidence="1" id="KW-1185">Reference proteome</keyword>
<dbReference type="WBParaSite" id="Hba_21108">
    <property type="protein sequence ID" value="Hba_21108"/>
    <property type="gene ID" value="Hba_21108"/>
</dbReference>